<evidence type="ECO:0000256" key="11">
    <source>
        <dbReference type="ARBA" id="ARBA00034808"/>
    </source>
</evidence>
<dbReference type="PROSITE" id="PS51192">
    <property type="entry name" value="HELICASE_ATP_BIND_1"/>
    <property type="match status" value="1"/>
</dbReference>
<dbReference type="GO" id="GO:0016787">
    <property type="term" value="F:hydrolase activity"/>
    <property type="evidence" value="ECO:0007669"/>
    <property type="project" value="UniProtKB-KW"/>
</dbReference>
<evidence type="ECO:0000256" key="8">
    <source>
        <dbReference type="ARBA" id="ARBA00023235"/>
    </source>
</evidence>
<dbReference type="SUPFAM" id="SSF52540">
    <property type="entry name" value="P-loop containing nucleoside triphosphate hydrolases"/>
    <property type="match status" value="1"/>
</dbReference>
<evidence type="ECO:0000256" key="5">
    <source>
        <dbReference type="ARBA" id="ARBA00022806"/>
    </source>
</evidence>
<keyword evidence="4" id="KW-0378">Hydrolase</keyword>
<comment type="subcellular location">
    <subcellularLocation>
        <location evidence="1">Nucleus</location>
    </subcellularLocation>
</comment>
<dbReference type="GO" id="GO:0005524">
    <property type="term" value="F:ATP binding"/>
    <property type="evidence" value="ECO:0007669"/>
    <property type="project" value="UniProtKB-KW"/>
</dbReference>
<evidence type="ECO:0000256" key="3">
    <source>
        <dbReference type="ARBA" id="ARBA00022741"/>
    </source>
</evidence>
<comment type="caution">
    <text evidence="16">The sequence shown here is derived from an EMBL/GenBank/DDBJ whole genome shotgun (WGS) entry which is preliminary data.</text>
</comment>
<evidence type="ECO:0000256" key="10">
    <source>
        <dbReference type="ARBA" id="ARBA00034617"/>
    </source>
</evidence>
<evidence type="ECO:0000256" key="13">
    <source>
        <dbReference type="SAM" id="MobiDB-lite"/>
    </source>
</evidence>
<reference evidence="16" key="1">
    <citation type="submission" date="2021-02" db="EMBL/GenBank/DDBJ databases">
        <authorList>
            <person name="Dougan E. K."/>
            <person name="Rhodes N."/>
            <person name="Thang M."/>
            <person name="Chan C."/>
        </authorList>
    </citation>
    <scope>NUCLEOTIDE SEQUENCE</scope>
</reference>
<organism evidence="16 17">
    <name type="scientific">Symbiodinium necroappetens</name>
    <dbReference type="NCBI Taxonomy" id="1628268"/>
    <lineage>
        <taxon>Eukaryota</taxon>
        <taxon>Sar</taxon>
        <taxon>Alveolata</taxon>
        <taxon>Dinophyceae</taxon>
        <taxon>Suessiales</taxon>
        <taxon>Symbiodiniaceae</taxon>
        <taxon>Symbiodinium</taxon>
    </lineage>
</organism>
<evidence type="ECO:0000313" key="17">
    <source>
        <dbReference type="Proteomes" id="UP000601435"/>
    </source>
</evidence>
<evidence type="ECO:0000256" key="1">
    <source>
        <dbReference type="ARBA" id="ARBA00004123"/>
    </source>
</evidence>
<feature type="region of interest" description="Disordered" evidence="13">
    <location>
        <begin position="280"/>
        <end position="324"/>
    </location>
</feature>
<dbReference type="SMART" id="SM00490">
    <property type="entry name" value="HELICc"/>
    <property type="match status" value="1"/>
</dbReference>
<keyword evidence="5" id="KW-0347">Helicase</keyword>
<dbReference type="SMART" id="SM00487">
    <property type="entry name" value="DEXDc"/>
    <property type="match status" value="1"/>
</dbReference>
<dbReference type="InterPro" id="IPR014001">
    <property type="entry name" value="Helicase_ATP-bd"/>
</dbReference>
<dbReference type="EMBL" id="CAJNJA010055953">
    <property type="protein sequence ID" value="CAE7857013.1"/>
    <property type="molecule type" value="Genomic_DNA"/>
</dbReference>
<dbReference type="Pfam" id="PF00271">
    <property type="entry name" value="Helicase_C"/>
    <property type="match status" value="1"/>
</dbReference>
<comment type="catalytic activity">
    <reaction evidence="12">
        <text>ATP + H2O = ADP + phosphate + H(+)</text>
        <dbReference type="Rhea" id="RHEA:13065"/>
        <dbReference type="ChEBI" id="CHEBI:15377"/>
        <dbReference type="ChEBI" id="CHEBI:15378"/>
        <dbReference type="ChEBI" id="CHEBI:30616"/>
        <dbReference type="ChEBI" id="CHEBI:43474"/>
        <dbReference type="ChEBI" id="CHEBI:456216"/>
    </reaction>
</comment>
<dbReference type="PROSITE" id="PS51194">
    <property type="entry name" value="HELICASE_CTER"/>
    <property type="match status" value="1"/>
</dbReference>
<dbReference type="InterPro" id="IPR001650">
    <property type="entry name" value="Helicase_C-like"/>
</dbReference>
<dbReference type="PANTHER" id="PTHR13710:SF108">
    <property type="entry name" value="ATP-DEPENDENT DNA HELICASE Q4"/>
    <property type="match status" value="1"/>
</dbReference>
<dbReference type="GO" id="GO:0043138">
    <property type="term" value="F:3'-5' DNA helicase activity"/>
    <property type="evidence" value="ECO:0007669"/>
    <property type="project" value="UniProtKB-EC"/>
</dbReference>
<evidence type="ECO:0000256" key="7">
    <source>
        <dbReference type="ARBA" id="ARBA00023125"/>
    </source>
</evidence>
<sequence length="802" mass="89752">DIYRLQTDDFDEPEALEVFYDDGRGGTVREIVFIDPIYAERRPRICVSIDGIQAMHNTISCLTRKVDNLVATLAKCRSAYYKELTTLKEQLYQQALARKDGRKHSIDATVLFDPSAFQSQTSQEVEMEVKRRTEKLTKRLTEVEVENLRLGSFAVLCDAKSEQFFKNTSVKKSWSILLQPFRACCHVTPAASFDASPAELQYQRSSELFGEVPDCRRLKKRIAILTIEVTQLEILGSKHVRECPWRKECPHACTNVHVRIAMLHRSRSMVDPEIVHGHQIAMGKPRSQAPKSPSKVKPKTSKAPSAKSGAKASKKTNAEVPGGDSSLVPFGANFVRQDLRRKAASKGTQTRARNKMYGKDGRMKSKYARVPEPLSTIPVTRRQEKALRFQHYQNAAFQRTSLLKKCSSKREPRSFSSAMTQDLLASIQEEALEEVADERPPDAAGEDISATHQEWLPSKERAAGTYSASDLTTVLQEVFGHEAFRQGQREAILSVLANHRTLLLLATGCGKSLCYQLPAYLLREEGFTLVVSPLVSLMSDQLARLPGCLRGAICSGQQSRDSAREVMRAVRARLVDVLFVSPERLATWSFDGCGLPPIALACIDEAHCVSEWSHNFRPDYFRLHEYLVQSLGARRILALTATATRPTVKSVCDILQLDTVVRSDNTFTVDELMRERNQPTVQRGNLIMDARSVPDADSQVRELVQVLRHDANPAESVIIYVWRRDTADQLAKQLRAYVKGGVCAYHGSMLAEVRSTVQENFMSGKVKVVVATVAFGMGLDKPDIRLVVHFGLPKSIETLGFL</sequence>
<keyword evidence="6" id="KW-0067">ATP-binding</keyword>
<feature type="non-terminal residue" evidence="16">
    <location>
        <position position="802"/>
    </location>
</feature>
<dbReference type="GO" id="GO:0000724">
    <property type="term" value="P:double-strand break repair via homologous recombination"/>
    <property type="evidence" value="ECO:0007669"/>
    <property type="project" value="TreeGrafter"/>
</dbReference>
<keyword evidence="17" id="KW-1185">Reference proteome</keyword>
<dbReference type="InterPro" id="IPR004589">
    <property type="entry name" value="DNA_helicase_ATP-dep_RecQ"/>
</dbReference>
<dbReference type="PANTHER" id="PTHR13710">
    <property type="entry name" value="DNA HELICASE RECQ FAMILY MEMBER"/>
    <property type="match status" value="1"/>
</dbReference>
<comment type="catalytic activity">
    <reaction evidence="10">
        <text>Couples ATP hydrolysis with the unwinding of duplex DNA by translocating in the 3'-5' direction.</text>
        <dbReference type="EC" id="5.6.2.4"/>
    </reaction>
</comment>
<dbReference type="AlphaFoldDB" id="A0A813A9G0"/>
<evidence type="ECO:0000256" key="9">
    <source>
        <dbReference type="ARBA" id="ARBA00023242"/>
    </source>
</evidence>
<dbReference type="GO" id="GO:0005634">
    <property type="term" value="C:nucleus"/>
    <property type="evidence" value="ECO:0007669"/>
    <property type="project" value="UniProtKB-SubCell"/>
</dbReference>
<dbReference type="GO" id="GO:0009378">
    <property type="term" value="F:four-way junction helicase activity"/>
    <property type="evidence" value="ECO:0007669"/>
    <property type="project" value="TreeGrafter"/>
</dbReference>
<gene>
    <name evidence="16" type="primary">RECQL4</name>
    <name evidence="16" type="ORF">SNEC2469_LOCUS26966</name>
</gene>
<dbReference type="GO" id="GO:0005737">
    <property type="term" value="C:cytoplasm"/>
    <property type="evidence" value="ECO:0007669"/>
    <property type="project" value="TreeGrafter"/>
</dbReference>
<feature type="compositionally biased region" description="Low complexity" evidence="13">
    <location>
        <begin position="301"/>
        <end position="311"/>
    </location>
</feature>
<proteinExistence type="inferred from homology"/>
<accession>A0A813A9G0</accession>
<dbReference type="EC" id="5.6.2.4" evidence="11"/>
<evidence type="ECO:0000313" key="16">
    <source>
        <dbReference type="EMBL" id="CAE7857013.1"/>
    </source>
</evidence>
<dbReference type="InterPro" id="IPR027417">
    <property type="entry name" value="P-loop_NTPase"/>
</dbReference>
<evidence type="ECO:0000256" key="2">
    <source>
        <dbReference type="ARBA" id="ARBA00005446"/>
    </source>
</evidence>
<dbReference type="NCBIfam" id="TIGR00614">
    <property type="entry name" value="recQ_fam"/>
    <property type="match status" value="1"/>
</dbReference>
<evidence type="ECO:0000256" key="4">
    <source>
        <dbReference type="ARBA" id="ARBA00022801"/>
    </source>
</evidence>
<keyword evidence="9" id="KW-0539">Nucleus</keyword>
<evidence type="ECO:0000259" key="14">
    <source>
        <dbReference type="PROSITE" id="PS51192"/>
    </source>
</evidence>
<evidence type="ECO:0000256" key="6">
    <source>
        <dbReference type="ARBA" id="ARBA00022840"/>
    </source>
</evidence>
<keyword evidence="7" id="KW-0238">DNA-binding</keyword>
<keyword evidence="8" id="KW-0413">Isomerase</keyword>
<name>A0A813A9G0_9DINO</name>
<dbReference type="GO" id="GO:0003677">
    <property type="term" value="F:DNA binding"/>
    <property type="evidence" value="ECO:0007669"/>
    <property type="project" value="UniProtKB-KW"/>
</dbReference>
<feature type="domain" description="Helicase ATP-binding" evidence="14">
    <location>
        <begin position="492"/>
        <end position="661"/>
    </location>
</feature>
<dbReference type="OrthoDB" id="10261556at2759"/>
<feature type="domain" description="Helicase C-terminal" evidence="15">
    <location>
        <begin position="699"/>
        <end position="802"/>
    </location>
</feature>
<keyword evidence="3" id="KW-0547">Nucleotide-binding</keyword>
<dbReference type="FunFam" id="3.40.50.300:FF:000772">
    <property type="entry name" value="ATP-dependent DNA helicase Q4"/>
    <property type="match status" value="1"/>
</dbReference>
<dbReference type="Pfam" id="PF00270">
    <property type="entry name" value="DEAD"/>
    <property type="match status" value="1"/>
</dbReference>
<evidence type="ECO:0000259" key="15">
    <source>
        <dbReference type="PROSITE" id="PS51194"/>
    </source>
</evidence>
<evidence type="ECO:0000256" key="12">
    <source>
        <dbReference type="ARBA" id="ARBA00049360"/>
    </source>
</evidence>
<dbReference type="Gene3D" id="3.40.50.300">
    <property type="entry name" value="P-loop containing nucleotide triphosphate hydrolases"/>
    <property type="match status" value="2"/>
</dbReference>
<protein>
    <recommendedName>
        <fullName evidence="11">DNA 3'-5' helicase</fullName>
        <ecNumber evidence="11">5.6.2.4</ecNumber>
    </recommendedName>
</protein>
<dbReference type="InterPro" id="IPR011545">
    <property type="entry name" value="DEAD/DEAH_box_helicase_dom"/>
</dbReference>
<dbReference type="Proteomes" id="UP000601435">
    <property type="component" value="Unassembled WGS sequence"/>
</dbReference>
<comment type="similarity">
    <text evidence="2">Belongs to the helicase family. RecQ subfamily.</text>
</comment>
<dbReference type="GO" id="GO:0005694">
    <property type="term" value="C:chromosome"/>
    <property type="evidence" value="ECO:0007669"/>
    <property type="project" value="TreeGrafter"/>
</dbReference>